<evidence type="ECO:0000259" key="9">
    <source>
        <dbReference type="PROSITE" id="PS51186"/>
    </source>
</evidence>
<dbReference type="GO" id="GO:0046677">
    <property type="term" value="P:response to antibiotic"/>
    <property type="evidence" value="ECO:0007669"/>
    <property type="project" value="UniProtKB-KW"/>
</dbReference>
<evidence type="ECO:0000256" key="3">
    <source>
        <dbReference type="ARBA" id="ARBA00017677"/>
    </source>
</evidence>
<evidence type="ECO:0000256" key="6">
    <source>
        <dbReference type="ARBA" id="ARBA00023315"/>
    </source>
</evidence>
<dbReference type="Pfam" id="PF00583">
    <property type="entry name" value="Acetyltransf_1"/>
    <property type="match status" value="1"/>
</dbReference>
<dbReference type="PIRSF" id="PIRSF000452">
    <property type="entry name" value="6-N-acetyltransf"/>
    <property type="match status" value="1"/>
</dbReference>
<evidence type="ECO:0000313" key="10">
    <source>
        <dbReference type="EMBL" id="HIU44547.1"/>
    </source>
</evidence>
<comment type="subunit">
    <text evidence="1">Homodimer.</text>
</comment>
<dbReference type="InterPro" id="IPR024170">
    <property type="entry name" value="Aminoglycoside_N6-AcTrfrase"/>
</dbReference>
<evidence type="ECO:0000256" key="5">
    <source>
        <dbReference type="ARBA" id="ARBA00023251"/>
    </source>
</evidence>
<dbReference type="SUPFAM" id="SSF55729">
    <property type="entry name" value="Acyl-CoA N-acyltransferases (Nat)"/>
    <property type="match status" value="1"/>
</dbReference>
<dbReference type="Gene3D" id="3.40.630.30">
    <property type="match status" value="1"/>
</dbReference>
<dbReference type="AlphaFoldDB" id="A0A9D1LMF7"/>
<evidence type="ECO:0000256" key="1">
    <source>
        <dbReference type="ARBA" id="ARBA00011738"/>
    </source>
</evidence>
<dbReference type="CDD" id="cd04301">
    <property type="entry name" value="NAT_SF"/>
    <property type="match status" value="1"/>
</dbReference>
<evidence type="ECO:0000256" key="8">
    <source>
        <dbReference type="ARBA" id="ARBA00048923"/>
    </source>
</evidence>
<name>A0A9D1LMF7_9CLOT</name>
<proteinExistence type="predicted"/>
<feature type="domain" description="N-acetyltransferase" evidence="9">
    <location>
        <begin position="1"/>
        <end position="144"/>
    </location>
</feature>
<sequence>MVVSPAGVADLDLLTGLALRLWPAHDFDGLRAELDGVLRSGGAFFLARRGRDAVGFAQCQLRRDYVEGTDTSPVGYLEGIFVDPACRGQGVARRLLAACEDWSRSQGCSEFASDCELENGPSRLFHLHSGFCEAGRIICFVKKL</sequence>
<reference evidence="10" key="2">
    <citation type="journal article" date="2021" name="PeerJ">
        <title>Extensive microbial diversity within the chicken gut microbiome revealed by metagenomics and culture.</title>
        <authorList>
            <person name="Gilroy R."/>
            <person name="Ravi A."/>
            <person name="Getino M."/>
            <person name="Pursley I."/>
            <person name="Horton D.L."/>
            <person name="Alikhan N.F."/>
            <person name="Baker D."/>
            <person name="Gharbi K."/>
            <person name="Hall N."/>
            <person name="Watson M."/>
            <person name="Adriaenssens E.M."/>
            <person name="Foster-Nyarko E."/>
            <person name="Jarju S."/>
            <person name="Secka A."/>
            <person name="Antonio M."/>
            <person name="Oren A."/>
            <person name="Chaudhuri R.R."/>
            <person name="La Ragione R."/>
            <person name="Hildebrand F."/>
            <person name="Pallen M.J."/>
        </authorList>
    </citation>
    <scope>NUCLEOTIDE SEQUENCE</scope>
    <source>
        <strain evidence="10">CHK191-8634</strain>
    </source>
</reference>
<keyword evidence="6" id="KW-0012">Acyltransferase</keyword>
<keyword evidence="4" id="KW-0808">Transferase</keyword>
<keyword evidence="5" id="KW-0046">Antibiotic resistance</keyword>
<evidence type="ECO:0000256" key="4">
    <source>
        <dbReference type="ARBA" id="ARBA00022679"/>
    </source>
</evidence>
<dbReference type="PROSITE" id="PS51186">
    <property type="entry name" value="GNAT"/>
    <property type="match status" value="1"/>
</dbReference>
<organism evidence="10 11">
    <name type="scientific">Candidatus Ventrousia excrementavium</name>
    <dbReference type="NCBI Taxonomy" id="2840961"/>
    <lineage>
        <taxon>Bacteria</taxon>
        <taxon>Bacillati</taxon>
        <taxon>Bacillota</taxon>
        <taxon>Clostridia</taxon>
        <taxon>Eubacteriales</taxon>
        <taxon>Clostridiaceae</taxon>
        <taxon>Clostridiaceae incertae sedis</taxon>
        <taxon>Candidatus Ventrousia</taxon>
    </lineage>
</organism>
<dbReference type="InterPro" id="IPR050832">
    <property type="entry name" value="Bact_Acetyltransf"/>
</dbReference>
<gene>
    <name evidence="10" type="ORF">IAB67_09645</name>
</gene>
<evidence type="ECO:0000256" key="7">
    <source>
        <dbReference type="ARBA" id="ARBA00029660"/>
    </source>
</evidence>
<dbReference type="NCBIfam" id="NF043067">
    <property type="entry name" value="AAC_6p_group_E"/>
    <property type="match status" value="1"/>
</dbReference>
<reference evidence="10" key="1">
    <citation type="submission" date="2020-10" db="EMBL/GenBank/DDBJ databases">
        <authorList>
            <person name="Gilroy R."/>
        </authorList>
    </citation>
    <scope>NUCLEOTIDE SEQUENCE</scope>
    <source>
        <strain evidence="10">CHK191-8634</strain>
    </source>
</reference>
<dbReference type="Proteomes" id="UP000824073">
    <property type="component" value="Unassembled WGS sequence"/>
</dbReference>
<evidence type="ECO:0000256" key="2">
    <source>
        <dbReference type="ARBA" id="ARBA00012888"/>
    </source>
</evidence>
<dbReference type="GO" id="GO:0047663">
    <property type="term" value="F:aminoglycoside 6'-N-acetyltransferase activity"/>
    <property type="evidence" value="ECO:0007669"/>
    <property type="project" value="UniProtKB-EC"/>
</dbReference>
<dbReference type="InterPro" id="IPR016181">
    <property type="entry name" value="Acyl_CoA_acyltransferase"/>
</dbReference>
<comment type="catalytic activity">
    <reaction evidence="8">
        <text>kanamycin B + acetyl-CoA = N(6')-acetylkanamycin B + CoA + H(+)</text>
        <dbReference type="Rhea" id="RHEA:16449"/>
        <dbReference type="ChEBI" id="CHEBI:15378"/>
        <dbReference type="ChEBI" id="CHEBI:57287"/>
        <dbReference type="ChEBI" id="CHEBI:57288"/>
        <dbReference type="ChEBI" id="CHEBI:58390"/>
        <dbReference type="ChEBI" id="CHEBI:58549"/>
        <dbReference type="EC" id="2.3.1.82"/>
    </reaction>
</comment>
<evidence type="ECO:0000313" key="11">
    <source>
        <dbReference type="Proteomes" id="UP000824073"/>
    </source>
</evidence>
<comment type="caution">
    <text evidence="10">The sequence shown here is derived from an EMBL/GenBank/DDBJ whole genome shotgun (WGS) entry which is preliminary data.</text>
</comment>
<dbReference type="PANTHER" id="PTHR43877">
    <property type="entry name" value="AMINOALKYLPHOSPHONATE N-ACETYLTRANSFERASE-RELATED-RELATED"/>
    <property type="match status" value="1"/>
</dbReference>
<dbReference type="EMBL" id="DVMR01000070">
    <property type="protein sequence ID" value="HIU44547.1"/>
    <property type="molecule type" value="Genomic_DNA"/>
</dbReference>
<accession>A0A9D1LMF7</accession>
<protein>
    <recommendedName>
        <fullName evidence="3">Aminoglycoside N(6')-acetyltransferase type 1</fullName>
        <ecNumber evidence="2">2.3.1.82</ecNumber>
    </recommendedName>
    <alternativeName>
        <fullName evidence="7">Aminoglycoside resistance protein</fullName>
    </alternativeName>
</protein>
<dbReference type="EC" id="2.3.1.82" evidence="2"/>
<dbReference type="InterPro" id="IPR000182">
    <property type="entry name" value="GNAT_dom"/>
</dbReference>